<accession>A0ABT1F308</accession>
<keyword evidence="1" id="KW-0472">Membrane</keyword>
<reference evidence="3 4" key="1">
    <citation type="submission" date="2022-06" db="EMBL/GenBank/DDBJ databases">
        <title>Acetobacer genomes from food samples.</title>
        <authorList>
            <person name="Sombolestani A."/>
        </authorList>
    </citation>
    <scope>NUCLEOTIDE SEQUENCE [LARGE SCALE GENOMIC DNA]</scope>
    <source>
        <strain evidence="3 4">R-83285</strain>
    </source>
</reference>
<protein>
    <recommendedName>
        <fullName evidence="2">SpoVT-AbrB domain-containing protein</fullName>
    </recommendedName>
</protein>
<sequence>MAVQALSDVVAVWVSVTGVVACAAIHSALRGLIGWPLPIRLSTSEKCMMVAETAKSYYISNNFGVGFTMVELKVRKFGNSLGVVLPREVISRLNTQDGAPLYLIEAPDGGYRLVPYDPDFETKMTKAEDIMRRYRDTLHVLAQ</sequence>
<dbReference type="InterPro" id="IPR037914">
    <property type="entry name" value="SpoVT-AbrB_sf"/>
</dbReference>
<dbReference type="RefSeq" id="WP_242012699.1">
    <property type="nucleotide sequence ID" value="NZ_JAMYZY010000070.1"/>
</dbReference>
<gene>
    <name evidence="3" type="ORF">NKW50_13565</name>
</gene>
<name>A0ABT1F308_9PROT</name>
<dbReference type="Gene3D" id="2.10.260.10">
    <property type="match status" value="1"/>
</dbReference>
<dbReference type="SMART" id="SM00966">
    <property type="entry name" value="SpoVT_AbrB"/>
    <property type="match status" value="1"/>
</dbReference>
<evidence type="ECO:0000256" key="1">
    <source>
        <dbReference type="SAM" id="Phobius"/>
    </source>
</evidence>
<dbReference type="SUPFAM" id="SSF89447">
    <property type="entry name" value="AbrB/MazE/MraZ-like"/>
    <property type="match status" value="1"/>
</dbReference>
<evidence type="ECO:0000259" key="2">
    <source>
        <dbReference type="SMART" id="SM00966"/>
    </source>
</evidence>
<keyword evidence="1" id="KW-0812">Transmembrane</keyword>
<keyword evidence="1" id="KW-1133">Transmembrane helix</keyword>
<organism evidence="3 4">
    <name type="scientific">Acetobacter lambici</name>
    <dbReference type="NCBI Taxonomy" id="1332824"/>
    <lineage>
        <taxon>Bacteria</taxon>
        <taxon>Pseudomonadati</taxon>
        <taxon>Pseudomonadota</taxon>
        <taxon>Alphaproteobacteria</taxon>
        <taxon>Acetobacterales</taxon>
        <taxon>Acetobacteraceae</taxon>
        <taxon>Acetobacter</taxon>
    </lineage>
</organism>
<dbReference type="Proteomes" id="UP001523528">
    <property type="component" value="Unassembled WGS sequence"/>
</dbReference>
<dbReference type="EMBL" id="JAMYZZ010000041">
    <property type="protein sequence ID" value="MCP1259617.1"/>
    <property type="molecule type" value="Genomic_DNA"/>
</dbReference>
<evidence type="ECO:0000313" key="4">
    <source>
        <dbReference type="Proteomes" id="UP001523528"/>
    </source>
</evidence>
<feature type="domain" description="SpoVT-AbrB" evidence="2">
    <location>
        <begin position="75"/>
        <end position="121"/>
    </location>
</feature>
<feature type="transmembrane region" description="Helical" evidence="1">
    <location>
        <begin position="12"/>
        <end position="33"/>
    </location>
</feature>
<evidence type="ECO:0000313" key="3">
    <source>
        <dbReference type="EMBL" id="MCP1259617.1"/>
    </source>
</evidence>
<comment type="caution">
    <text evidence="3">The sequence shown here is derived from an EMBL/GenBank/DDBJ whole genome shotgun (WGS) entry which is preliminary data.</text>
</comment>
<dbReference type="InterPro" id="IPR007159">
    <property type="entry name" value="SpoVT-AbrB_dom"/>
</dbReference>
<dbReference type="Pfam" id="PF04014">
    <property type="entry name" value="MazE_antitoxin"/>
    <property type="match status" value="1"/>
</dbReference>
<proteinExistence type="predicted"/>
<keyword evidence="4" id="KW-1185">Reference proteome</keyword>